<dbReference type="GO" id="GO:0006696">
    <property type="term" value="P:ergosterol biosynthetic process"/>
    <property type="evidence" value="ECO:0007669"/>
    <property type="project" value="TreeGrafter"/>
</dbReference>
<dbReference type="Pfam" id="PF08241">
    <property type="entry name" value="Methyltransf_11"/>
    <property type="match status" value="1"/>
</dbReference>
<evidence type="ECO:0000259" key="3">
    <source>
        <dbReference type="Pfam" id="PF08241"/>
    </source>
</evidence>
<accession>A0AAE0TSF0</accession>
<sequence length="411" mass="46304">MSTQTQPASASNIVDPMTNEALTKTQQPGIYQRVQTSWRSFCTLKDLTPEQVDSFMKSYVIYDLDWKNEKQMIEVLGPNYQQEVGRCLSDYYGVLNHLCAIGELEKMYVPPIMNPEFGIMGNQLLYEELIIEELQLLANAKVLDIGCGRGRVAAHMTDMTGAKVSGLNIDKDQIASAIAFNELMKHDNTFVRRDMNDQPWPFEDEEFDGFYQIQAFSLCKDLDQTCRELYRVLKPGARLSLLDWVSLDAYNPEDAHHRDLMREVKPIIGAVGTPTPQSMVESLEQAGFRMVRHYQPSHEGIQAPLLERAKTYFFTARWLMHNLVYWKVLPAHLGTLFNRLNQGADSFIEADRSKLITTCYHWVAEKPASSNGAPAKTASPASSSSDTDGKQTDTPPSSDESIAGTQRGLSK</sequence>
<evidence type="ECO:0000313" key="4">
    <source>
        <dbReference type="EMBL" id="KAK3672495.1"/>
    </source>
</evidence>
<dbReference type="GO" id="GO:0003838">
    <property type="term" value="F:sterol 24-C-methyltransferase activity"/>
    <property type="evidence" value="ECO:0007669"/>
    <property type="project" value="TreeGrafter"/>
</dbReference>
<gene>
    <name evidence="4" type="ORF">LTR78_007545</name>
</gene>
<dbReference type="Proteomes" id="UP001274830">
    <property type="component" value="Unassembled WGS sequence"/>
</dbReference>
<feature type="domain" description="Methyltransferase type 11" evidence="3">
    <location>
        <begin position="143"/>
        <end position="239"/>
    </location>
</feature>
<keyword evidence="5" id="KW-1185">Reference proteome</keyword>
<feature type="compositionally biased region" description="Polar residues" evidence="2">
    <location>
        <begin position="392"/>
        <end position="411"/>
    </location>
</feature>
<dbReference type="PANTHER" id="PTHR44068">
    <property type="entry name" value="ZGC:194242"/>
    <property type="match status" value="1"/>
</dbReference>
<dbReference type="Gene3D" id="3.40.50.150">
    <property type="entry name" value="Vaccinia Virus protein VP39"/>
    <property type="match status" value="1"/>
</dbReference>
<feature type="compositionally biased region" description="Low complexity" evidence="2">
    <location>
        <begin position="372"/>
        <end position="386"/>
    </location>
</feature>
<dbReference type="EMBL" id="JAUTXT010000032">
    <property type="protein sequence ID" value="KAK3672495.1"/>
    <property type="molecule type" value="Genomic_DNA"/>
</dbReference>
<dbReference type="InterPro" id="IPR029063">
    <property type="entry name" value="SAM-dependent_MTases_sf"/>
</dbReference>
<reference evidence="4" key="1">
    <citation type="submission" date="2023-07" db="EMBL/GenBank/DDBJ databases">
        <title>Black Yeasts Isolated from many extreme environments.</title>
        <authorList>
            <person name="Coleine C."/>
            <person name="Stajich J.E."/>
            <person name="Selbmann L."/>
        </authorList>
    </citation>
    <scope>NUCLEOTIDE SEQUENCE</scope>
    <source>
        <strain evidence="4">CCFEE 5485</strain>
    </source>
</reference>
<dbReference type="GO" id="GO:0005783">
    <property type="term" value="C:endoplasmic reticulum"/>
    <property type="evidence" value="ECO:0007669"/>
    <property type="project" value="TreeGrafter"/>
</dbReference>
<dbReference type="PANTHER" id="PTHR44068:SF4">
    <property type="entry name" value="S-ADENOSYL-METHIONINE-STEROL-C-METHYLTRANSFERAS (AFU_ORTHOLOGUE AFUA_4G09190)"/>
    <property type="match status" value="1"/>
</dbReference>
<organism evidence="4 5">
    <name type="scientific">Recurvomyces mirabilis</name>
    <dbReference type="NCBI Taxonomy" id="574656"/>
    <lineage>
        <taxon>Eukaryota</taxon>
        <taxon>Fungi</taxon>
        <taxon>Dikarya</taxon>
        <taxon>Ascomycota</taxon>
        <taxon>Pezizomycotina</taxon>
        <taxon>Dothideomycetes</taxon>
        <taxon>Dothideomycetidae</taxon>
        <taxon>Mycosphaerellales</taxon>
        <taxon>Teratosphaeriaceae</taxon>
        <taxon>Recurvomyces</taxon>
    </lineage>
</organism>
<dbReference type="CDD" id="cd02440">
    <property type="entry name" value="AdoMet_MTases"/>
    <property type="match status" value="1"/>
</dbReference>
<proteinExistence type="predicted"/>
<name>A0AAE0TSF0_9PEZI</name>
<dbReference type="AlphaFoldDB" id="A0AAE0TSF0"/>
<dbReference type="InterPro" id="IPR050447">
    <property type="entry name" value="Erg6_SMT_methyltransf"/>
</dbReference>
<dbReference type="InterPro" id="IPR013216">
    <property type="entry name" value="Methyltransf_11"/>
</dbReference>
<evidence type="ECO:0000313" key="5">
    <source>
        <dbReference type="Proteomes" id="UP001274830"/>
    </source>
</evidence>
<dbReference type="SUPFAM" id="SSF53335">
    <property type="entry name" value="S-adenosyl-L-methionine-dependent methyltransferases"/>
    <property type="match status" value="1"/>
</dbReference>
<protein>
    <recommendedName>
        <fullName evidence="3">Methyltransferase type 11 domain-containing protein</fullName>
    </recommendedName>
</protein>
<evidence type="ECO:0000256" key="1">
    <source>
        <dbReference type="ARBA" id="ARBA00022679"/>
    </source>
</evidence>
<evidence type="ECO:0000256" key="2">
    <source>
        <dbReference type="SAM" id="MobiDB-lite"/>
    </source>
</evidence>
<feature type="region of interest" description="Disordered" evidence="2">
    <location>
        <begin position="368"/>
        <end position="411"/>
    </location>
</feature>
<keyword evidence="1" id="KW-0808">Transferase</keyword>
<comment type="caution">
    <text evidence="4">The sequence shown here is derived from an EMBL/GenBank/DDBJ whole genome shotgun (WGS) entry which is preliminary data.</text>
</comment>